<comment type="caution">
    <text evidence="14">The sequence shown here is derived from an EMBL/GenBank/DDBJ whole genome shotgun (WGS) entry which is preliminary data.</text>
</comment>
<evidence type="ECO:0000256" key="12">
    <source>
        <dbReference type="ARBA" id="ARBA00031636"/>
    </source>
</evidence>
<dbReference type="GO" id="GO:0005886">
    <property type="term" value="C:plasma membrane"/>
    <property type="evidence" value="ECO:0007669"/>
    <property type="project" value="UniProtKB-SubCell"/>
</dbReference>
<evidence type="ECO:0000256" key="9">
    <source>
        <dbReference type="ARBA" id="ARBA00022989"/>
    </source>
</evidence>
<feature type="transmembrane region" description="Helical" evidence="13">
    <location>
        <begin position="350"/>
        <end position="370"/>
    </location>
</feature>
<evidence type="ECO:0000256" key="2">
    <source>
        <dbReference type="ARBA" id="ARBA00004651"/>
    </source>
</evidence>
<dbReference type="RefSeq" id="WP_089023423.1">
    <property type="nucleotide sequence ID" value="NZ_NIQC01000010.1"/>
</dbReference>
<keyword evidence="11 13" id="KW-0472">Membrane</keyword>
<comment type="subcellular location">
    <subcellularLocation>
        <location evidence="2">Cell membrane</location>
        <topology evidence="2">Multi-pass membrane protein</topology>
    </subcellularLocation>
</comment>
<feature type="transmembrane region" description="Helical" evidence="13">
    <location>
        <begin position="182"/>
        <end position="199"/>
    </location>
</feature>
<feature type="transmembrane region" description="Helical" evidence="13">
    <location>
        <begin position="382"/>
        <end position="403"/>
    </location>
</feature>
<evidence type="ECO:0000256" key="11">
    <source>
        <dbReference type="ARBA" id="ARBA00023136"/>
    </source>
</evidence>
<evidence type="ECO:0000256" key="7">
    <source>
        <dbReference type="ARBA" id="ARBA00022475"/>
    </source>
</evidence>
<feature type="transmembrane region" description="Helical" evidence="13">
    <location>
        <begin position="111"/>
        <end position="137"/>
    </location>
</feature>
<dbReference type="NCBIfam" id="TIGR00797">
    <property type="entry name" value="matE"/>
    <property type="match status" value="1"/>
</dbReference>
<keyword evidence="9 13" id="KW-1133">Transmembrane helix</keyword>
<comment type="function">
    <text evidence="1">Multidrug efflux pump.</text>
</comment>
<keyword evidence="10" id="KW-0406">Ion transport</keyword>
<dbReference type="PANTHER" id="PTHR43298">
    <property type="entry name" value="MULTIDRUG RESISTANCE PROTEIN NORM-RELATED"/>
    <property type="match status" value="1"/>
</dbReference>
<organism evidence="14 15">
    <name type="scientific">Natranaerobius trueperi</name>
    <dbReference type="NCBI Taxonomy" id="759412"/>
    <lineage>
        <taxon>Bacteria</taxon>
        <taxon>Bacillati</taxon>
        <taxon>Bacillota</taxon>
        <taxon>Clostridia</taxon>
        <taxon>Natranaerobiales</taxon>
        <taxon>Natranaerobiaceae</taxon>
        <taxon>Natranaerobius</taxon>
    </lineage>
</organism>
<dbReference type="GO" id="GO:0015297">
    <property type="term" value="F:antiporter activity"/>
    <property type="evidence" value="ECO:0007669"/>
    <property type="project" value="UniProtKB-KW"/>
</dbReference>
<feature type="transmembrane region" description="Helical" evidence="13">
    <location>
        <begin position="287"/>
        <end position="306"/>
    </location>
</feature>
<reference evidence="14 15" key="1">
    <citation type="submission" date="2017-06" db="EMBL/GenBank/DDBJ databases">
        <title>Draft Genome Sequence of Natranaerobius trueperi halophilic, alkalithermophilic bacteria from soda lakes.</title>
        <authorList>
            <person name="Zhao B."/>
        </authorList>
    </citation>
    <scope>NUCLEOTIDE SEQUENCE [LARGE SCALE GENOMIC DNA]</scope>
    <source>
        <strain evidence="14 15">DSM 18760</strain>
    </source>
</reference>
<dbReference type="AlphaFoldDB" id="A0A226BY70"/>
<sequence length="475" mass="51240">MSTKTTADKNTKSVFLEGDNLSNKDIRKKVVLLAWPAIVEMFLMTFKQIVDSSMVGRLNEESIAAVGLSMSPMMFFMGLFAALGVGATAVVARHIGAKQYEEANLAGRQSVIMSVSVAVLITLILFPLAPIIINLMGAETEVIPLGTSYLRIISAGILFISTTFILSGVLRGSGDTKTPMRVNAIANIANIILNFFFIFETREMMLLGLEFKMPGVGMGVQGAALGTSLSRAIAGILVVKTLLKGKSVIKIKLTDSFKPDFPMIKRIVKVGIPTAIERMAMSSGQVLFTRIVASLGTTSMAAHHLAINAESLSFMPGFGFSMAATTLVGQGLGAKDSKLAERCGYETWRLGMAVMSFMGIIFLFFPEVIMNFLTNEPEVRELGAMCLRIVAIAQPPFATAIIMSGGLRGAGDTTFPAVSAAIGMLGVRLVLALFFAFILEWGLFGAWLAMASDLYVRGLIIFFRFKSGRWKEIDV</sequence>
<comment type="similarity">
    <text evidence="3">Belongs to the multi antimicrobial extrusion (MATE) (TC 2.A.66.1) family.</text>
</comment>
<evidence type="ECO:0000256" key="1">
    <source>
        <dbReference type="ARBA" id="ARBA00003408"/>
    </source>
</evidence>
<dbReference type="Proteomes" id="UP000214588">
    <property type="component" value="Unassembled WGS sequence"/>
</dbReference>
<accession>A0A226BY70</accession>
<evidence type="ECO:0000256" key="6">
    <source>
        <dbReference type="ARBA" id="ARBA00022449"/>
    </source>
</evidence>
<dbReference type="InterPro" id="IPR002528">
    <property type="entry name" value="MATE_fam"/>
</dbReference>
<feature type="transmembrane region" description="Helical" evidence="13">
    <location>
        <begin position="30"/>
        <end position="50"/>
    </location>
</feature>
<keyword evidence="6" id="KW-0050">Antiport</keyword>
<feature type="transmembrane region" description="Helical" evidence="13">
    <location>
        <begin position="70"/>
        <end position="91"/>
    </location>
</feature>
<dbReference type="CDD" id="cd13137">
    <property type="entry name" value="MATE_NorM_like"/>
    <property type="match status" value="1"/>
</dbReference>
<dbReference type="OrthoDB" id="62420at2"/>
<evidence type="ECO:0000256" key="4">
    <source>
        <dbReference type="ARBA" id="ARBA00020268"/>
    </source>
</evidence>
<proteinExistence type="inferred from homology"/>
<evidence type="ECO:0000313" key="14">
    <source>
        <dbReference type="EMBL" id="OWZ83963.1"/>
    </source>
</evidence>
<keyword evidence="5" id="KW-0813">Transport</keyword>
<keyword evidence="7" id="KW-1003">Cell membrane</keyword>
<dbReference type="PIRSF" id="PIRSF006603">
    <property type="entry name" value="DinF"/>
    <property type="match status" value="1"/>
</dbReference>
<feature type="transmembrane region" description="Helical" evidence="13">
    <location>
        <begin position="219"/>
        <end position="243"/>
    </location>
</feature>
<keyword evidence="15" id="KW-1185">Reference proteome</keyword>
<dbReference type="Pfam" id="PF01554">
    <property type="entry name" value="MatE"/>
    <property type="match status" value="2"/>
</dbReference>
<feature type="transmembrane region" description="Helical" evidence="13">
    <location>
        <begin position="444"/>
        <end position="463"/>
    </location>
</feature>
<feature type="transmembrane region" description="Helical" evidence="13">
    <location>
        <begin position="415"/>
        <end position="438"/>
    </location>
</feature>
<evidence type="ECO:0000256" key="5">
    <source>
        <dbReference type="ARBA" id="ARBA00022448"/>
    </source>
</evidence>
<dbReference type="GO" id="GO:0042910">
    <property type="term" value="F:xenobiotic transmembrane transporter activity"/>
    <property type="evidence" value="ECO:0007669"/>
    <property type="project" value="InterPro"/>
</dbReference>
<dbReference type="PANTHER" id="PTHR43298:SF2">
    <property type="entry name" value="FMN_FAD EXPORTER YEEO-RELATED"/>
    <property type="match status" value="1"/>
</dbReference>
<keyword evidence="8 13" id="KW-0812">Transmembrane</keyword>
<feature type="transmembrane region" description="Helical" evidence="13">
    <location>
        <begin position="312"/>
        <end position="329"/>
    </location>
</feature>
<evidence type="ECO:0000256" key="3">
    <source>
        <dbReference type="ARBA" id="ARBA00010199"/>
    </source>
</evidence>
<evidence type="ECO:0000256" key="8">
    <source>
        <dbReference type="ARBA" id="ARBA00022692"/>
    </source>
</evidence>
<name>A0A226BY70_9FIRM</name>
<gene>
    <name evidence="14" type="ORF">CDO51_06145</name>
</gene>
<dbReference type="EMBL" id="NIQC01000010">
    <property type="protein sequence ID" value="OWZ83963.1"/>
    <property type="molecule type" value="Genomic_DNA"/>
</dbReference>
<dbReference type="InterPro" id="IPR048279">
    <property type="entry name" value="MdtK-like"/>
</dbReference>
<evidence type="ECO:0000256" key="10">
    <source>
        <dbReference type="ARBA" id="ARBA00023065"/>
    </source>
</evidence>
<evidence type="ECO:0000256" key="13">
    <source>
        <dbReference type="SAM" id="Phobius"/>
    </source>
</evidence>
<dbReference type="GO" id="GO:0006811">
    <property type="term" value="P:monoatomic ion transport"/>
    <property type="evidence" value="ECO:0007669"/>
    <property type="project" value="UniProtKB-KW"/>
</dbReference>
<feature type="transmembrane region" description="Helical" evidence="13">
    <location>
        <begin position="149"/>
        <end position="170"/>
    </location>
</feature>
<dbReference type="InterPro" id="IPR050222">
    <property type="entry name" value="MATE_MdtK"/>
</dbReference>
<evidence type="ECO:0000313" key="15">
    <source>
        <dbReference type="Proteomes" id="UP000214588"/>
    </source>
</evidence>
<protein>
    <recommendedName>
        <fullName evidence="4">Probable multidrug resistance protein NorM</fullName>
    </recommendedName>
    <alternativeName>
        <fullName evidence="12">Multidrug-efflux transporter</fullName>
    </alternativeName>
</protein>